<dbReference type="EMBL" id="BAAAZY010000010">
    <property type="protein sequence ID" value="GAA4060628.1"/>
    <property type="molecule type" value="Genomic_DNA"/>
</dbReference>
<keyword evidence="2" id="KW-1185">Reference proteome</keyword>
<sequence length="120" mass="12577">MLDIVLPAAVWCPRRRQAGFTGRQADPDRQFDLAGFRARGPAGGRAGVDVNVMLINKDPSNDTTVALSYSGFSPSTAAPTVYSYRKNATSTGSAATGSATSQTVPAYSIAVVRLRPRTAG</sequence>
<accession>A0ABP7V6G5</accession>
<comment type="caution">
    <text evidence="1">The sequence shown here is derived from an EMBL/GenBank/DDBJ whole genome shotgun (WGS) entry which is preliminary data.</text>
</comment>
<evidence type="ECO:0000313" key="2">
    <source>
        <dbReference type="Proteomes" id="UP001499984"/>
    </source>
</evidence>
<protein>
    <recommendedName>
        <fullName evidence="3">Glycosyl hydrolase family 30 beta sandwich domain-containing protein</fullName>
    </recommendedName>
</protein>
<proteinExistence type="predicted"/>
<gene>
    <name evidence="1" type="ORF">GCM10022233_37410</name>
</gene>
<dbReference type="InterPro" id="IPR013780">
    <property type="entry name" value="Glyco_hydro_b"/>
</dbReference>
<name>A0ABP7V6G5_9ACTN</name>
<dbReference type="Gene3D" id="2.60.40.1180">
    <property type="entry name" value="Golgi alpha-mannosidase II"/>
    <property type="match status" value="1"/>
</dbReference>
<organism evidence="1 2">
    <name type="scientific">Streptomyces shaanxiensis</name>
    <dbReference type="NCBI Taxonomy" id="653357"/>
    <lineage>
        <taxon>Bacteria</taxon>
        <taxon>Bacillati</taxon>
        <taxon>Actinomycetota</taxon>
        <taxon>Actinomycetes</taxon>
        <taxon>Kitasatosporales</taxon>
        <taxon>Streptomycetaceae</taxon>
        <taxon>Streptomyces</taxon>
    </lineage>
</organism>
<evidence type="ECO:0000313" key="1">
    <source>
        <dbReference type="EMBL" id="GAA4060628.1"/>
    </source>
</evidence>
<reference evidence="2" key="1">
    <citation type="journal article" date="2019" name="Int. J. Syst. Evol. Microbiol.">
        <title>The Global Catalogue of Microorganisms (GCM) 10K type strain sequencing project: providing services to taxonomists for standard genome sequencing and annotation.</title>
        <authorList>
            <consortium name="The Broad Institute Genomics Platform"/>
            <consortium name="The Broad Institute Genome Sequencing Center for Infectious Disease"/>
            <person name="Wu L."/>
            <person name="Ma J."/>
        </authorList>
    </citation>
    <scope>NUCLEOTIDE SEQUENCE [LARGE SCALE GENOMIC DNA]</scope>
    <source>
        <strain evidence="2">JCM 16925</strain>
    </source>
</reference>
<evidence type="ECO:0008006" key="3">
    <source>
        <dbReference type="Google" id="ProtNLM"/>
    </source>
</evidence>
<dbReference type="Proteomes" id="UP001499984">
    <property type="component" value="Unassembled WGS sequence"/>
</dbReference>